<sequence length="385" mass="43883">MYQNMADSALSLKIKNINLDTILRSLQPVIPKPPLIMTVPKYIPQERKPSTFRIGKPKEPKFVPYEPCKATVDRIIPRRKIIKREVLKSSKNNVDIFELVTQIAEVRVTELSKAKLEASEDDRPLISKREWETERKSYETDIKNLRETNAHLENQVKFQTQVNGELKTLLVAAVGEDLESRVQHLTEDKLQLARALLNSANHLTSHQEQTEWLSGQCEVWRSKFLASSLMVEELAHWKTALSDKVNELQENLRNLLYERNRVRKDLLKSSRCLIAATDGNNFNLKSTNIIDLAEMNSKLSENMLNNRNDNKKETIIDETNLEKHTAGEKDALKNLQNPITKVNKPDLLCNALVGAAMSVGGGQMYLQHPTICTTCFNCKGEVEDV</sequence>
<dbReference type="InterPro" id="IPR027095">
    <property type="entry name" value="Golgin-45"/>
</dbReference>
<dbReference type="GO" id="GO:0000139">
    <property type="term" value="C:Golgi membrane"/>
    <property type="evidence" value="ECO:0007669"/>
    <property type="project" value="TreeGrafter"/>
</dbReference>
<accession>A0AAN7VJZ9</accession>
<feature type="coiled-coil region" evidence="1">
    <location>
        <begin position="238"/>
        <end position="265"/>
    </location>
</feature>
<proteinExistence type="predicted"/>
<dbReference type="GO" id="GO:0007030">
    <property type="term" value="P:Golgi organization"/>
    <property type="evidence" value="ECO:0007669"/>
    <property type="project" value="InterPro"/>
</dbReference>
<organism evidence="2 3">
    <name type="scientific">Pyrocoelia pectoralis</name>
    <dbReference type="NCBI Taxonomy" id="417401"/>
    <lineage>
        <taxon>Eukaryota</taxon>
        <taxon>Metazoa</taxon>
        <taxon>Ecdysozoa</taxon>
        <taxon>Arthropoda</taxon>
        <taxon>Hexapoda</taxon>
        <taxon>Insecta</taxon>
        <taxon>Pterygota</taxon>
        <taxon>Neoptera</taxon>
        <taxon>Endopterygota</taxon>
        <taxon>Coleoptera</taxon>
        <taxon>Polyphaga</taxon>
        <taxon>Elateriformia</taxon>
        <taxon>Elateroidea</taxon>
        <taxon>Lampyridae</taxon>
        <taxon>Lampyrinae</taxon>
        <taxon>Pyrocoelia</taxon>
    </lineage>
</organism>
<gene>
    <name evidence="2" type="ORF">RI129_000319</name>
</gene>
<dbReference type="GO" id="GO:0043001">
    <property type="term" value="P:Golgi to plasma membrane protein transport"/>
    <property type="evidence" value="ECO:0007669"/>
    <property type="project" value="InterPro"/>
</dbReference>
<evidence type="ECO:0000256" key="1">
    <source>
        <dbReference type="SAM" id="Coils"/>
    </source>
</evidence>
<dbReference type="AlphaFoldDB" id="A0AAN7VJZ9"/>
<protein>
    <recommendedName>
        <fullName evidence="4">Golgin-45</fullName>
    </recommendedName>
</protein>
<feature type="coiled-coil region" evidence="1">
    <location>
        <begin position="128"/>
        <end position="162"/>
    </location>
</feature>
<dbReference type="PANTHER" id="PTHR13066">
    <property type="entry name" value="BASIC LEUCINE ZIPPER NUCLEAR FACTOR 1 BLZF1 PROTEIN"/>
    <property type="match status" value="1"/>
</dbReference>
<dbReference type="PANTHER" id="PTHR13066:SF2">
    <property type="entry name" value="GOLGIN-45"/>
    <property type="match status" value="1"/>
</dbReference>
<evidence type="ECO:0008006" key="4">
    <source>
        <dbReference type="Google" id="ProtNLM"/>
    </source>
</evidence>
<evidence type="ECO:0000313" key="3">
    <source>
        <dbReference type="Proteomes" id="UP001329430"/>
    </source>
</evidence>
<dbReference type="Proteomes" id="UP001329430">
    <property type="component" value="Chromosome 1"/>
</dbReference>
<dbReference type="EMBL" id="JAVRBK010000001">
    <property type="protein sequence ID" value="KAK5649290.1"/>
    <property type="molecule type" value="Genomic_DNA"/>
</dbReference>
<reference evidence="2 3" key="1">
    <citation type="journal article" date="2024" name="Insects">
        <title>An Improved Chromosome-Level Genome Assembly of the Firefly Pyrocoelia pectoralis.</title>
        <authorList>
            <person name="Fu X."/>
            <person name="Meyer-Rochow V.B."/>
            <person name="Ballantyne L."/>
            <person name="Zhu X."/>
        </authorList>
    </citation>
    <scope>NUCLEOTIDE SEQUENCE [LARGE SCALE GENOMIC DNA]</scope>
    <source>
        <strain evidence="2">XCY_ONT2</strain>
    </source>
</reference>
<keyword evidence="1" id="KW-0175">Coiled coil</keyword>
<name>A0AAN7VJZ9_9COLE</name>
<comment type="caution">
    <text evidence="2">The sequence shown here is derived from an EMBL/GenBank/DDBJ whole genome shotgun (WGS) entry which is preliminary data.</text>
</comment>
<evidence type="ECO:0000313" key="2">
    <source>
        <dbReference type="EMBL" id="KAK5649290.1"/>
    </source>
</evidence>
<keyword evidence="3" id="KW-1185">Reference proteome</keyword>